<gene>
    <name evidence="1" type="ORF">CLF_107031</name>
</gene>
<dbReference type="AlphaFoldDB" id="G7YQC2"/>
<name>G7YQC2_CLOSI</name>
<evidence type="ECO:0000313" key="2">
    <source>
        <dbReference type="Proteomes" id="UP000008909"/>
    </source>
</evidence>
<sequence>MGGTSIEIPIFMKITGDLKIARCLRQRFSGCTVYTFKRTRESRMLLPRMSQPANDKERLVTNVNAALLDSKSTSCWCGPKMPDIFIEDKFSCSAILDGCRFVRRSGSFDHKRFITNRGDIISAFPRCKKSAQKAFAVLRMNRRTFSRITRTDSQILYGAYVRPLLEYANPVVYSGRTKDVILIERVQRAATKMVAGLKSMDHETRLAVLDLFPLEYRRLRGGLILTYALFEQGSANRFSTVDPANTRWGHEVSNPRLGFGISGPIADEIKGERTVVAMSQWSVNCHLISEMSFVGDDQIQEGRLLARAVSGGCNDMLSPSALLNDFGQRRCKGCSSRTLTHRWEKYVALINSPNLTEAFHIHHNKFRDQKTQLTIQLTSEMTSSRQKTVQKISEGYPQAARKVYGTKPHPTAAVPLWKKLPVVDAICDAVKHLPDKVLFTVPSCSSRAQFYSRLYIPPRYAITLAPFCERVHEIYFATLSALEL</sequence>
<protein>
    <recommendedName>
        <fullName evidence="3">Pol-related protein</fullName>
    </recommendedName>
</protein>
<organism evidence="1 2">
    <name type="scientific">Clonorchis sinensis</name>
    <name type="common">Chinese liver fluke</name>
    <dbReference type="NCBI Taxonomy" id="79923"/>
    <lineage>
        <taxon>Eukaryota</taxon>
        <taxon>Metazoa</taxon>
        <taxon>Spiralia</taxon>
        <taxon>Lophotrochozoa</taxon>
        <taxon>Platyhelminthes</taxon>
        <taxon>Trematoda</taxon>
        <taxon>Digenea</taxon>
        <taxon>Opisthorchiida</taxon>
        <taxon>Opisthorchiata</taxon>
        <taxon>Opisthorchiidae</taxon>
        <taxon>Clonorchis</taxon>
    </lineage>
</organism>
<evidence type="ECO:0000313" key="1">
    <source>
        <dbReference type="EMBL" id="GAA55152.1"/>
    </source>
</evidence>
<dbReference type="EMBL" id="DF143969">
    <property type="protein sequence ID" value="GAA55152.1"/>
    <property type="molecule type" value="Genomic_DNA"/>
</dbReference>
<proteinExistence type="predicted"/>
<keyword evidence="2" id="KW-1185">Reference proteome</keyword>
<reference key="2">
    <citation type="submission" date="2011-10" db="EMBL/GenBank/DDBJ databases">
        <title>The genome and transcriptome sequence of Clonorchis sinensis provide insights into the carcinogenic liver fluke.</title>
        <authorList>
            <person name="Wang X."/>
            <person name="Huang Y."/>
            <person name="Chen W."/>
            <person name="Liu H."/>
            <person name="Guo L."/>
            <person name="Chen Y."/>
            <person name="Luo F."/>
            <person name="Zhou W."/>
            <person name="Sun J."/>
            <person name="Mao Q."/>
            <person name="Liang P."/>
            <person name="Zhou C."/>
            <person name="Tian Y."/>
            <person name="Men J."/>
            <person name="Lv X."/>
            <person name="Huang L."/>
            <person name="Zhou J."/>
            <person name="Hu Y."/>
            <person name="Li R."/>
            <person name="Zhang F."/>
            <person name="Lei H."/>
            <person name="Li X."/>
            <person name="Hu X."/>
            <person name="Liang C."/>
            <person name="Xu J."/>
            <person name="Wu Z."/>
            <person name="Yu X."/>
        </authorList>
    </citation>
    <scope>NUCLEOTIDE SEQUENCE</scope>
    <source>
        <strain>Henan</strain>
    </source>
</reference>
<evidence type="ECO:0008006" key="3">
    <source>
        <dbReference type="Google" id="ProtNLM"/>
    </source>
</evidence>
<accession>G7YQC2</accession>
<reference evidence="1" key="1">
    <citation type="journal article" date="2011" name="Genome Biol.">
        <title>The draft genome of the carcinogenic human liver fluke Clonorchis sinensis.</title>
        <authorList>
            <person name="Wang X."/>
            <person name="Chen W."/>
            <person name="Huang Y."/>
            <person name="Sun J."/>
            <person name="Men J."/>
            <person name="Liu H."/>
            <person name="Luo F."/>
            <person name="Guo L."/>
            <person name="Lv X."/>
            <person name="Deng C."/>
            <person name="Zhou C."/>
            <person name="Fan Y."/>
            <person name="Li X."/>
            <person name="Huang L."/>
            <person name="Hu Y."/>
            <person name="Liang C."/>
            <person name="Hu X."/>
            <person name="Xu J."/>
            <person name="Yu X."/>
        </authorList>
    </citation>
    <scope>NUCLEOTIDE SEQUENCE [LARGE SCALE GENOMIC DNA]</scope>
    <source>
        <strain evidence="1">Henan</strain>
    </source>
</reference>
<dbReference type="Proteomes" id="UP000008909">
    <property type="component" value="Unassembled WGS sequence"/>
</dbReference>